<dbReference type="EMBL" id="JAIOUQ010000013">
    <property type="protein sequence ID" value="MBZ2166449.1"/>
    <property type="molecule type" value="Genomic_DNA"/>
</dbReference>
<name>A0A8T5V0D8_9EURY</name>
<gene>
    <name evidence="2" type="ORF">K8N75_10410</name>
</gene>
<dbReference type="Proteomes" id="UP000825933">
    <property type="component" value="Unassembled WGS sequence"/>
</dbReference>
<feature type="transmembrane region" description="Helical" evidence="1">
    <location>
        <begin position="12"/>
        <end position="35"/>
    </location>
</feature>
<keyword evidence="1" id="KW-0812">Transmembrane</keyword>
<keyword evidence="3" id="KW-1185">Reference proteome</keyword>
<feature type="transmembrane region" description="Helical" evidence="1">
    <location>
        <begin position="50"/>
        <end position="73"/>
    </location>
</feature>
<feature type="transmembrane region" description="Helical" evidence="1">
    <location>
        <begin position="85"/>
        <end position="108"/>
    </location>
</feature>
<dbReference type="AlphaFoldDB" id="A0A8T5V0D8"/>
<accession>A0A8T5V0D8</accession>
<keyword evidence="1" id="KW-0472">Membrane</keyword>
<organism evidence="2 3">
    <name type="scientific">Methanobacterium spitsbergense</name>
    <dbReference type="NCBI Taxonomy" id="2874285"/>
    <lineage>
        <taxon>Archaea</taxon>
        <taxon>Methanobacteriati</taxon>
        <taxon>Methanobacteriota</taxon>
        <taxon>Methanomada group</taxon>
        <taxon>Methanobacteria</taxon>
        <taxon>Methanobacteriales</taxon>
        <taxon>Methanobacteriaceae</taxon>
        <taxon>Methanobacterium</taxon>
    </lineage>
</organism>
<evidence type="ECO:0000313" key="2">
    <source>
        <dbReference type="EMBL" id="MBZ2166449.1"/>
    </source>
</evidence>
<keyword evidence="1" id="KW-1133">Transmembrane helix</keyword>
<comment type="caution">
    <text evidence="2">The sequence shown here is derived from an EMBL/GenBank/DDBJ whole genome shotgun (WGS) entry which is preliminary data.</text>
</comment>
<protein>
    <submittedName>
        <fullName evidence="2">Uncharacterized protein</fullName>
    </submittedName>
</protein>
<reference evidence="3" key="1">
    <citation type="journal article" date="2022" name="Microbiol. Resour. Announc.">
        <title>Draft Genome Sequence of a Methanogenic Archaeon from West Spitsbergen Permafrost.</title>
        <authorList>
            <person name="Trubitsyn V."/>
            <person name="Rivkina E."/>
            <person name="Shcherbakova V."/>
        </authorList>
    </citation>
    <scope>NUCLEOTIDE SEQUENCE [LARGE SCALE GENOMIC DNA]</scope>
    <source>
        <strain evidence="3">VT</strain>
    </source>
</reference>
<dbReference type="Pfam" id="PF26119">
    <property type="entry name" value="DUF8036"/>
    <property type="match status" value="1"/>
</dbReference>
<evidence type="ECO:0000256" key="1">
    <source>
        <dbReference type="SAM" id="Phobius"/>
    </source>
</evidence>
<evidence type="ECO:0000313" key="3">
    <source>
        <dbReference type="Proteomes" id="UP000825933"/>
    </source>
</evidence>
<sequence length="109" mass="12102">MTIELVFLNRLIISAAILIGIANVGLLSALFYFYWTSYNQLKSKFTTGLLYFALILLIQNILAIVGLAIFLVLGIEMHELGGTVVYAFLLSVTTAQLIALTILFIITWD</sequence>
<dbReference type="InterPro" id="IPR058349">
    <property type="entry name" value="DUF8036"/>
</dbReference>
<dbReference type="RefSeq" id="WP_223792000.1">
    <property type="nucleotide sequence ID" value="NZ_JAIOUQ010000013.1"/>
</dbReference>
<proteinExistence type="predicted"/>